<sequence length="176" mass="20019">MTIIVFLIDTSASMFQRTYVGGRTTLLDVAKSAVETFVKIRQKSPESRIDRYMLLTFEEQPNNIKAGWKENLATFMNELKNLQCYSMTTMGIAVKQAFDILNVNRMTSGIDTYGQGRCPYFLETSVIVLITDGGKLSSVNGLHEEFNLPMNSPIPGSELTREPFRWDQRMFALVLR</sequence>
<dbReference type="CDD" id="cd00198">
    <property type="entry name" value="vWFA"/>
    <property type="match status" value="1"/>
</dbReference>
<comment type="caution">
    <text evidence="2">The sequence shown here is derived from an EMBL/GenBank/DDBJ whole genome shotgun (WGS) entry which is preliminary data.</text>
</comment>
<keyword evidence="3" id="KW-1185">Reference proteome</keyword>
<dbReference type="InterPro" id="IPR002035">
    <property type="entry name" value="VWF_A"/>
</dbReference>
<dbReference type="InterPro" id="IPR036465">
    <property type="entry name" value="vWFA_dom_sf"/>
</dbReference>
<evidence type="ECO:0000313" key="3">
    <source>
        <dbReference type="Proteomes" id="UP000051574"/>
    </source>
</evidence>
<feature type="non-terminal residue" evidence="2">
    <location>
        <position position="176"/>
    </location>
</feature>
<dbReference type="AlphaFoldDB" id="A0A0T6B998"/>
<protein>
    <submittedName>
        <fullName evidence="2">VWA domain-containing protein</fullName>
    </submittedName>
</protein>
<dbReference type="Gene3D" id="3.40.50.410">
    <property type="entry name" value="von Willebrand factor, type A domain"/>
    <property type="match status" value="1"/>
</dbReference>
<evidence type="ECO:0000313" key="2">
    <source>
        <dbReference type="EMBL" id="KRT83693.1"/>
    </source>
</evidence>
<dbReference type="SUPFAM" id="SSF53300">
    <property type="entry name" value="vWA-like"/>
    <property type="match status" value="1"/>
</dbReference>
<dbReference type="OrthoDB" id="9449012at2759"/>
<organism evidence="2 3">
    <name type="scientific">Oryctes borbonicus</name>
    <dbReference type="NCBI Taxonomy" id="1629725"/>
    <lineage>
        <taxon>Eukaryota</taxon>
        <taxon>Metazoa</taxon>
        <taxon>Ecdysozoa</taxon>
        <taxon>Arthropoda</taxon>
        <taxon>Hexapoda</taxon>
        <taxon>Insecta</taxon>
        <taxon>Pterygota</taxon>
        <taxon>Neoptera</taxon>
        <taxon>Endopterygota</taxon>
        <taxon>Coleoptera</taxon>
        <taxon>Polyphaga</taxon>
        <taxon>Scarabaeiformia</taxon>
        <taxon>Scarabaeidae</taxon>
        <taxon>Dynastinae</taxon>
        <taxon>Oryctes</taxon>
    </lineage>
</organism>
<dbReference type="GO" id="GO:0032039">
    <property type="term" value="C:integrator complex"/>
    <property type="evidence" value="ECO:0007669"/>
    <property type="project" value="TreeGrafter"/>
</dbReference>
<name>A0A0T6B998_9SCAR</name>
<dbReference type="FunFam" id="3.40.50.410:FF:000010">
    <property type="entry name" value="Integrator complex subunit 6 like"/>
    <property type="match status" value="1"/>
</dbReference>
<dbReference type="Pfam" id="PF13519">
    <property type="entry name" value="VWA_2"/>
    <property type="match status" value="1"/>
</dbReference>
<feature type="domain" description="VWFA" evidence="1">
    <location>
        <begin position="3"/>
        <end position="133"/>
    </location>
</feature>
<dbReference type="GO" id="GO:0034472">
    <property type="term" value="P:snRNA 3'-end processing"/>
    <property type="evidence" value="ECO:0007669"/>
    <property type="project" value="TreeGrafter"/>
</dbReference>
<reference evidence="2 3" key="1">
    <citation type="submission" date="2015-09" db="EMBL/GenBank/DDBJ databases">
        <title>Draft genome of the scarab beetle Oryctes borbonicus.</title>
        <authorList>
            <person name="Meyer J.M."/>
            <person name="Markov G.V."/>
            <person name="Baskaran P."/>
            <person name="Herrmann M."/>
            <person name="Sommer R.J."/>
            <person name="Roedelsperger C."/>
        </authorList>
    </citation>
    <scope>NUCLEOTIDE SEQUENCE [LARGE SCALE GENOMIC DNA]</scope>
    <source>
        <strain evidence="2">OB123</strain>
        <tissue evidence="2">Whole animal</tissue>
    </source>
</reference>
<dbReference type="PROSITE" id="PS50234">
    <property type="entry name" value="VWFA"/>
    <property type="match status" value="1"/>
</dbReference>
<proteinExistence type="predicted"/>
<dbReference type="PANTHER" id="PTHR12957:SF2">
    <property type="entry name" value="INTEGRATOR COMPLEX SUBUNIT 6"/>
    <property type="match status" value="1"/>
</dbReference>
<evidence type="ECO:0000259" key="1">
    <source>
        <dbReference type="PROSITE" id="PS50234"/>
    </source>
</evidence>
<accession>A0A0T6B998</accession>
<dbReference type="Proteomes" id="UP000051574">
    <property type="component" value="Unassembled WGS sequence"/>
</dbReference>
<dbReference type="PANTHER" id="PTHR12957">
    <property type="entry name" value="DEAD/H BOX POLYPEPTIDE 26/DICE1-RELATED"/>
    <property type="match status" value="1"/>
</dbReference>
<dbReference type="InterPro" id="IPR051113">
    <property type="entry name" value="Integrator_subunit6"/>
</dbReference>
<gene>
    <name evidence="2" type="ORF">AMK59_4376</name>
</gene>
<dbReference type="EMBL" id="LJIG01009131">
    <property type="protein sequence ID" value="KRT83693.1"/>
    <property type="molecule type" value="Genomic_DNA"/>
</dbReference>